<evidence type="ECO:0000259" key="1">
    <source>
        <dbReference type="Pfam" id="PF13521"/>
    </source>
</evidence>
<comment type="caution">
    <text evidence="2">The sequence shown here is derived from an EMBL/GenBank/DDBJ whole genome shotgun (WGS) entry which is preliminary data.</text>
</comment>
<reference evidence="2 3" key="1">
    <citation type="submission" date="2024-04" db="EMBL/GenBank/DDBJ databases">
        <title>WGS of bacteria from Torrens River.</title>
        <authorList>
            <person name="Wyrsch E.R."/>
            <person name="Drigo B."/>
        </authorList>
    </citation>
    <scope>NUCLEOTIDE SEQUENCE [LARGE SCALE GENOMIC DNA]</scope>
    <source>
        <strain evidence="2 3">TWI391</strain>
    </source>
</reference>
<organism evidence="2 3">
    <name type="scientific">Sphingobacterium kitahiroshimense</name>
    <dbReference type="NCBI Taxonomy" id="470446"/>
    <lineage>
        <taxon>Bacteria</taxon>
        <taxon>Pseudomonadati</taxon>
        <taxon>Bacteroidota</taxon>
        <taxon>Sphingobacteriia</taxon>
        <taxon>Sphingobacteriales</taxon>
        <taxon>Sphingobacteriaceae</taxon>
        <taxon>Sphingobacterium</taxon>
    </lineage>
</organism>
<dbReference type="Gene3D" id="3.40.50.300">
    <property type="entry name" value="P-loop containing nucleotide triphosphate hydrolases"/>
    <property type="match status" value="1"/>
</dbReference>
<dbReference type="Pfam" id="PF13521">
    <property type="entry name" value="AAA_28"/>
    <property type="match status" value="1"/>
</dbReference>
<keyword evidence="3" id="KW-1185">Reference proteome</keyword>
<sequence>MNTRKNNFYVITGGPGVGKTTLIDALKSKGYSTVAEDARSIIKQQILKRGDALPWKNKDLYALLLLNASVKSYHAISNKNDSIYFFDRGIVDTICYAEMINFKIPTEMLQNAKTHKYNSTVFILPPWAQIYTTDDERKQSWEEALYTFEIMKKTYFDNGYNVIEVPIGAVDLRVDFILKHI</sequence>
<dbReference type="EMBL" id="JBDJNQ010000001">
    <property type="protein sequence ID" value="MEN5376220.1"/>
    <property type="molecule type" value="Genomic_DNA"/>
</dbReference>
<dbReference type="RefSeq" id="WP_132845417.1">
    <property type="nucleotide sequence ID" value="NZ_JBDJLH010000005.1"/>
</dbReference>
<evidence type="ECO:0000313" key="2">
    <source>
        <dbReference type="EMBL" id="MEN5376220.1"/>
    </source>
</evidence>
<dbReference type="SUPFAM" id="SSF52540">
    <property type="entry name" value="P-loop containing nucleoside triphosphate hydrolases"/>
    <property type="match status" value="1"/>
</dbReference>
<dbReference type="InterPro" id="IPR027417">
    <property type="entry name" value="P-loop_NTPase"/>
</dbReference>
<dbReference type="InterPro" id="IPR038727">
    <property type="entry name" value="NadR/Ttd14_AAA_dom"/>
</dbReference>
<feature type="domain" description="NadR/Ttd14 AAA" evidence="1">
    <location>
        <begin position="9"/>
        <end position="171"/>
    </location>
</feature>
<protein>
    <submittedName>
        <fullName evidence="2">AAA family ATPase</fullName>
    </submittedName>
</protein>
<proteinExistence type="predicted"/>
<accession>A0ABV0BN66</accession>
<name>A0ABV0BN66_9SPHI</name>
<gene>
    <name evidence="2" type="ORF">ABE541_03000</name>
</gene>
<evidence type="ECO:0000313" key="3">
    <source>
        <dbReference type="Proteomes" id="UP001409291"/>
    </source>
</evidence>
<dbReference type="Proteomes" id="UP001409291">
    <property type="component" value="Unassembled WGS sequence"/>
</dbReference>